<comment type="similarity">
    <text evidence="1">Belongs to the bacterial solute-binding protein 3 family.</text>
</comment>
<dbReference type="PANTHER" id="PTHR35936:SF25">
    <property type="entry name" value="ABC TRANSPORTER SUBSTRATE-BINDING PROTEIN"/>
    <property type="match status" value="1"/>
</dbReference>
<name>A0A1S6HXP6_9GAMM</name>
<protein>
    <submittedName>
        <fullName evidence="5">Periplasmic component of amino acid ABC-type transporter/signal transduction system</fullName>
    </submittedName>
</protein>
<dbReference type="Proteomes" id="UP000189545">
    <property type="component" value="Chromosome"/>
</dbReference>
<keyword evidence="3" id="KW-0812">Transmembrane</keyword>
<dbReference type="SUPFAM" id="SSF53850">
    <property type="entry name" value="Periplasmic binding protein-like II"/>
    <property type="match status" value="1"/>
</dbReference>
<organism evidence="5 6">
    <name type="scientific">Shewanella psychrophila</name>
    <dbReference type="NCBI Taxonomy" id="225848"/>
    <lineage>
        <taxon>Bacteria</taxon>
        <taxon>Pseudomonadati</taxon>
        <taxon>Pseudomonadota</taxon>
        <taxon>Gammaproteobacteria</taxon>
        <taxon>Alteromonadales</taxon>
        <taxon>Shewanellaceae</taxon>
        <taxon>Shewanella</taxon>
    </lineage>
</organism>
<accession>A0A1S6HXP6</accession>
<keyword evidence="3" id="KW-0472">Membrane</keyword>
<dbReference type="AlphaFoldDB" id="A0A1S6HXP6"/>
<sequence length="274" mass="31483">MSIEKITHIEPLDSYFFNFLAWIRCFLPSIVLVLSVSMAPAKANTIVLSLTTGDDYPPFTGRELPQGGMASTLVINAFEKSGYVVKEIEWLPWKRGYTLAQRGQYHATFPYGWTAEREESFYFSDPFFPTLNYAWSRSGQSNTLTNEEDLQGTVYCNPRGYGNFGQIKELMDRNLLRRETPNSMLHCFRMLLQKRVDFVAATPNDAMKALLQAEISPEEVQRSGFVITEIPLHVIVSKQRPRALEIIDAFNKGLKILRENGRYEALKEEFNWVE</sequence>
<gene>
    <name evidence="5" type="ORF">Sps_05261</name>
</gene>
<proteinExistence type="inferred from homology"/>
<dbReference type="PANTHER" id="PTHR35936">
    <property type="entry name" value="MEMBRANE-BOUND LYTIC MUREIN TRANSGLYCOSYLASE F"/>
    <property type="match status" value="1"/>
</dbReference>
<dbReference type="Gene3D" id="3.40.190.10">
    <property type="entry name" value="Periplasmic binding protein-like II"/>
    <property type="match status" value="2"/>
</dbReference>
<dbReference type="KEGG" id="spsw:Sps_05261"/>
<dbReference type="Pfam" id="PF00497">
    <property type="entry name" value="SBP_bac_3"/>
    <property type="match status" value="1"/>
</dbReference>
<evidence type="ECO:0000259" key="4">
    <source>
        <dbReference type="Pfam" id="PF00497"/>
    </source>
</evidence>
<feature type="transmembrane region" description="Helical" evidence="3">
    <location>
        <begin position="15"/>
        <end position="36"/>
    </location>
</feature>
<dbReference type="OrthoDB" id="245568at2"/>
<keyword evidence="2" id="KW-0732">Signal</keyword>
<evidence type="ECO:0000256" key="2">
    <source>
        <dbReference type="ARBA" id="ARBA00022729"/>
    </source>
</evidence>
<dbReference type="InterPro" id="IPR001638">
    <property type="entry name" value="Solute-binding_3/MltF_N"/>
</dbReference>
<dbReference type="STRING" id="225848.Sps_05261"/>
<evidence type="ECO:0000256" key="3">
    <source>
        <dbReference type="SAM" id="Phobius"/>
    </source>
</evidence>
<dbReference type="EMBL" id="CP014782">
    <property type="protein sequence ID" value="AQS40330.1"/>
    <property type="molecule type" value="Genomic_DNA"/>
</dbReference>
<feature type="domain" description="Solute-binding protein family 3/N-terminal" evidence="4">
    <location>
        <begin position="51"/>
        <end position="270"/>
    </location>
</feature>
<evidence type="ECO:0000256" key="1">
    <source>
        <dbReference type="ARBA" id="ARBA00010333"/>
    </source>
</evidence>
<keyword evidence="6" id="KW-1185">Reference proteome</keyword>
<evidence type="ECO:0000313" key="6">
    <source>
        <dbReference type="Proteomes" id="UP000189545"/>
    </source>
</evidence>
<dbReference type="RefSeq" id="WP_077755131.1">
    <property type="nucleotide sequence ID" value="NZ_CP014782.1"/>
</dbReference>
<keyword evidence="3" id="KW-1133">Transmembrane helix</keyword>
<evidence type="ECO:0000313" key="5">
    <source>
        <dbReference type="EMBL" id="AQS40330.1"/>
    </source>
</evidence>
<reference evidence="5 6" key="1">
    <citation type="submission" date="2016-03" db="EMBL/GenBank/DDBJ databases">
        <title>Complete genome sequence of Shewanella psychrophila WP2, a deep sea bacterium isolated from west Pacific sediment.</title>
        <authorList>
            <person name="Xu G."/>
            <person name="Jian H."/>
        </authorList>
    </citation>
    <scope>NUCLEOTIDE SEQUENCE [LARGE SCALE GENOMIC DNA]</scope>
    <source>
        <strain evidence="5 6">WP2</strain>
    </source>
</reference>